<feature type="transmembrane region" description="Helical" evidence="1">
    <location>
        <begin position="130"/>
        <end position="151"/>
    </location>
</feature>
<dbReference type="EMBL" id="WUUT01000002">
    <property type="protein sequence ID" value="MXR51428.1"/>
    <property type="molecule type" value="Genomic_DNA"/>
</dbReference>
<gene>
    <name evidence="2" type="ORF">GRX03_07405</name>
</gene>
<reference evidence="2 3" key="1">
    <citation type="submission" date="2019-12" db="EMBL/GenBank/DDBJ databases">
        <title>Isolation and characterization of three novel carbon monoxide-oxidizing members of Halobacteria from salione crusts and soils.</title>
        <authorList>
            <person name="Myers M.R."/>
            <person name="King G.M."/>
        </authorList>
    </citation>
    <scope>NUCLEOTIDE SEQUENCE [LARGE SCALE GENOMIC DNA]</scope>
    <source>
        <strain evidence="2 3">WSH3</strain>
    </source>
</reference>
<proteinExistence type="predicted"/>
<evidence type="ECO:0000313" key="2">
    <source>
        <dbReference type="EMBL" id="MXR51428.1"/>
    </source>
</evidence>
<name>A0A6B0SZW4_9EURY</name>
<keyword evidence="1" id="KW-0472">Membrane</keyword>
<dbReference type="SUPFAM" id="SSF52540">
    <property type="entry name" value="P-loop containing nucleoside triphosphate hydrolases"/>
    <property type="match status" value="1"/>
</dbReference>
<dbReference type="OrthoDB" id="300006at2157"/>
<keyword evidence="3" id="KW-1185">Reference proteome</keyword>
<accession>A0A6B0SZW4</accession>
<dbReference type="RefSeq" id="WP_159763558.1">
    <property type="nucleotide sequence ID" value="NZ_WUUT01000002.1"/>
</dbReference>
<keyword evidence="1" id="KW-0812">Transmembrane</keyword>
<comment type="caution">
    <text evidence="2">The sequence shown here is derived from an EMBL/GenBank/DDBJ whole genome shotgun (WGS) entry which is preliminary data.</text>
</comment>
<evidence type="ECO:0000313" key="3">
    <source>
        <dbReference type="Proteomes" id="UP000466535"/>
    </source>
</evidence>
<feature type="transmembrane region" description="Helical" evidence="1">
    <location>
        <begin position="98"/>
        <end position="118"/>
    </location>
</feature>
<dbReference type="Proteomes" id="UP000466535">
    <property type="component" value="Unassembled WGS sequence"/>
</dbReference>
<evidence type="ECO:0000256" key="1">
    <source>
        <dbReference type="SAM" id="Phobius"/>
    </source>
</evidence>
<sequence length="488" mass="54308">MSNAIQYLRDNKEKLTLVGYFALILALAWPMSGMFADAWQATLTGRGIPNAIIRFLRFAVFGPVLSSSHQTVTAAGLGLFLGLLVLMTIDPKKRWQAALLWIGTVIALVGLQSFGLLLPQLNVAEQGPALVGGVVVGFLFGGGRQVIDLFEGETVEFRRASRALFFVMAGLVVVCFVEVHLQYPGIYIDADTPFQPQIVNNGFGINTADLPLHLGASVVFIATAKRFVEYDADREFFILGPRASGKSLFLIGAYLEALERVRSSDKNIPLEPSQDLMSILEALDRKETDWIVEATPPGQVNELSFQYVHGSVFPKNIRLSALDYAGEYLSRLPDALTGAKEWEELDNTERRLVEGIEDSDTLVLTIDMSRYARDEPLDISEYFSILQAVDGKDILLVATKADVLLDEFESERGLEAHLDYEEFTEFVNRRLRQNENIEALVAETNQDIHPVYYQTKVDDDGNRVPMRDDTGTVMTVGFDELLDKLGRL</sequence>
<dbReference type="InterPro" id="IPR027417">
    <property type="entry name" value="P-loop_NTPase"/>
</dbReference>
<dbReference type="Gene3D" id="3.40.50.300">
    <property type="entry name" value="P-loop containing nucleotide triphosphate hydrolases"/>
    <property type="match status" value="1"/>
</dbReference>
<feature type="transmembrane region" description="Helical" evidence="1">
    <location>
        <begin position="17"/>
        <end position="36"/>
    </location>
</feature>
<dbReference type="AlphaFoldDB" id="A0A6B0SZW4"/>
<protein>
    <submittedName>
        <fullName evidence="2">Uncharacterized protein</fullName>
    </submittedName>
</protein>
<keyword evidence="1" id="KW-1133">Transmembrane helix</keyword>
<feature type="transmembrane region" description="Helical" evidence="1">
    <location>
        <begin position="163"/>
        <end position="183"/>
    </location>
</feature>
<feature type="transmembrane region" description="Helical" evidence="1">
    <location>
        <begin position="71"/>
        <end position="89"/>
    </location>
</feature>
<organism evidence="2 3">
    <name type="scientific">Halovenus carboxidivorans</name>
    <dbReference type="NCBI Taxonomy" id="2692199"/>
    <lineage>
        <taxon>Archaea</taxon>
        <taxon>Methanobacteriati</taxon>
        <taxon>Methanobacteriota</taxon>
        <taxon>Stenosarchaea group</taxon>
        <taxon>Halobacteria</taxon>
        <taxon>Halobacteriales</taxon>
        <taxon>Haloarculaceae</taxon>
        <taxon>Halovenus</taxon>
    </lineage>
</organism>